<evidence type="ECO:0000256" key="1">
    <source>
        <dbReference type="ARBA" id="ARBA00022722"/>
    </source>
</evidence>
<dbReference type="OrthoDB" id="5241375at2"/>
<reference evidence="6 7" key="1">
    <citation type="submission" date="2017-04" db="EMBL/GenBank/DDBJ databases">
        <title>Whole Genome Sequence of 1,4-Dioxane Degrading Bacterium Mycobacterium dioxanotrophicus PH-06.</title>
        <authorList>
            <person name="He Y."/>
        </authorList>
    </citation>
    <scope>NUCLEOTIDE SEQUENCE [LARGE SCALE GENOMIC DNA]</scope>
    <source>
        <strain evidence="6 7">PH-06</strain>
        <plasmid evidence="6 7">unnamed1</plasmid>
    </source>
</reference>
<dbReference type="SUPFAM" id="SSF50199">
    <property type="entry name" value="Staphylococcal nuclease"/>
    <property type="match status" value="1"/>
</dbReference>
<dbReference type="PANTHER" id="PTHR12302">
    <property type="entry name" value="EBNA2 BINDING PROTEIN P100"/>
    <property type="match status" value="1"/>
</dbReference>
<evidence type="ECO:0000256" key="3">
    <source>
        <dbReference type="ARBA" id="ARBA00022801"/>
    </source>
</evidence>
<evidence type="ECO:0000313" key="6">
    <source>
        <dbReference type="EMBL" id="ART74186.1"/>
    </source>
</evidence>
<dbReference type="KEGG" id="mdx:BTO20_36615"/>
<dbReference type="AlphaFoldDB" id="A0A1Y0CGT6"/>
<geneLocation type="plasmid" evidence="6 7">
    <name>unnamed1</name>
</geneLocation>
<sequence length="214" mass="23365">MDSQERSSHRAHSRTTTPRTAVLSSPRRLRIFAGLVGTALLAGCQMPSVAGQSPTDGTDYPTQPPTDALTGPVPVSRVVDGDTLWVTTGDGDTKIRLIGVDTPELLDPRSPVECFAQEASDFTKRALTGQSVYLEDDPSQDSTDRYGRRLAYVWTLDGRLINLDLIVEGYANEYTYSTPYRYQHSFQNAEAAAAKQERGLWSPTTCNGDTTGDS</sequence>
<dbReference type="InterPro" id="IPR016071">
    <property type="entry name" value="Staphylococal_nuclease_OB-fold"/>
</dbReference>
<feature type="region of interest" description="Disordered" evidence="4">
    <location>
        <begin position="1"/>
        <end position="23"/>
    </location>
</feature>
<feature type="compositionally biased region" description="Polar residues" evidence="4">
    <location>
        <begin position="14"/>
        <end position="23"/>
    </location>
</feature>
<proteinExistence type="predicted"/>
<keyword evidence="1" id="KW-0540">Nuclease</keyword>
<gene>
    <name evidence="6" type="ORF">BTO20_36615</name>
</gene>
<dbReference type="InterPro" id="IPR002071">
    <property type="entry name" value="Thermonucl_AS"/>
</dbReference>
<dbReference type="GO" id="GO:0016787">
    <property type="term" value="F:hydrolase activity"/>
    <property type="evidence" value="ECO:0007669"/>
    <property type="project" value="UniProtKB-KW"/>
</dbReference>
<evidence type="ECO:0000259" key="5">
    <source>
        <dbReference type="PROSITE" id="PS50830"/>
    </source>
</evidence>
<dbReference type="Proteomes" id="UP000195331">
    <property type="component" value="Plasmid unnamed1"/>
</dbReference>
<accession>A0A1Y0CGT6</accession>
<evidence type="ECO:0000313" key="7">
    <source>
        <dbReference type="Proteomes" id="UP000195331"/>
    </source>
</evidence>
<evidence type="ECO:0000256" key="2">
    <source>
        <dbReference type="ARBA" id="ARBA00022759"/>
    </source>
</evidence>
<dbReference type="PANTHER" id="PTHR12302:SF3">
    <property type="entry name" value="SERINE_THREONINE-PROTEIN KINASE 31"/>
    <property type="match status" value="1"/>
</dbReference>
<feature type="domain" description="TNase-like" evidence="5">
    <location>
        <begin position="75"/>
        <end position="203"/>
    </location>
</feature>
<keyword evidence="7" id="KW-1185">Reference proteome</keyword>
<dbReference type="PROSITE" id="PS01284">
    <property type="entry name" value="TNASE_2"/>
    <property type="match status" value="1"/>
</dbReference>
<dbReference type="PROSITE" id="PS01123">
    <property type="entry name" value="TNASE_1"/>
    <property type="match status" value="1"/>
</dbReference>
<dbReference type="SMART" id="SM00318">
    <property type="entry name" value="SNc"/>
    <property type="match status" value="1"/>
</dbReference>
<dbReference type="GO" id="GO:0003676">
    <property type="term" value="F:nucleic acid binding"/>
    <property type="evidence" value="ECO:0007669"/>
    <property type="project" value="InterPro"/>
</dbReference>
<name>A0A1Y0CGT6_9MYCO</name>
<dbReference type="Gene3D" id="2.40.50.90">
    <property type="match status" value="1"/>
</dbReference>
<feature type="region of interest" description="Disordered" evidence="4">
    <location>
        <begin position="50"/>
        <end position="72"/>
    </location>
</feature>
<dbReference type="InterPro" id="IPR035437">
    <property type="entry name" value="SNase_OB-fold_sf"/>
</dbReference>
<keyword evidence="2" id="KW-0255">Endonuclease</keyword>
<dbReference type="Pfam" id="PF00565">
    <property type="entry name" value="SNase"/>
    <property type="match status" value="1"/>
</dbReference>
<keyword evidence="3" id="KW-0378">Hydrolase</keyword>
<evidence type="ECO:0000256" key="4">
    <source>
        <dbReference type="SAM" id="MobiDB-lite"/>
    </source>
</evidence>
<dbReference type="EMBL" id="CP020810">
    <property type="protein sequence ID" value="ART74186.1"/>
    <property type="molecule type" value="Genomic_DNA"/>
</dbReference>
<dbReference type="PROSITE" id="PS50830">
    <property type="entry name" value="TNASE_3"/>
    <property type="match status" value="1"/>
</dbReference>
<protein>
    <submittedName>
        <fullName evidence="6">Nuclease</fullName>
    </submittedName>
</protein>
<keyword evidence="6" id="KW-0614">Plasmid</keyword>
<organism evidence="6 7">
    <name type="scientific">Mycobacterium dioxanotrophicus</name>
    <dbReference type="NCBI Taxonomy" id="482462"/>
    <lineage>
        <taxon>Bacteria</taxon>
        <taxon>Bacillati</taxon>
        <taxon>Actinomycetota</taxon>
        <taxon>Actinomycetes</taxon>
        <taxon>Mycobacteriales</taxon>
        <taxon>Mycobacteriaceae</taxon>
        <taxon>Mycobacterium</taxon>
    </lineage>
</organism>
<dbReference type="GO" id="GO:0004519">
    <property type="term" value="F:endonuclease activity"/>
    <property type="evidence" value="ECO:0007669"/>
    <property type="project" value="UniProtKB-KW"/>
</dbReference>